<feature type="compositionally biased region" description="Basic and acidic residues" evidence="1">
    <location>
        <begin position="45"/>
        <end position="55"/>
    </location>
</feature>
<name>A0AAW1JD94_POPJA</name>
<accession>A0AAW1JD94</accession>
<comment type="caution">
    <text evidence="2">The sequence shown here is derived from an EMBL/GenBank/DDBJ whole genome shotgun (WGS) entry which is preliminary data.</text>
</comment>
<keyword evidence="3" id="KW-1185">Reference proteome</keyword>
<evidence type="ECO:0000313" key="3">
    <source>
        <dbReference type="Proteomes" id="UP001458880"/>
    </source>
</evidence>
<dbReference type="Proteomes" id="UP001458880">
    <property type="component" value="Unassembled WGS sequence"/>
</dbReference>
<feature type="region of interest" description="Disordered" evidence="1">
    <location>
        <begin position="29"/>
        <end position="128"/>
    </location>
</feature>
<dbReference type="AlphaFoldDB" id="A0AAW1JD94"/>
<evidence type="ECO:0000313" key="2">
    <source>
        <dbReference type="EMBL" id="KAK9700989.1"/>
    </source>
</evidence>
<reference evidence="2 3" key="1">
    <citation type="journal article" date="2024" name="BMC Genomics">
        <title>De novo assembly and annotation of Popillia japonica's genome with initial clues to its potential as an invasive pest.</title>
        <authorList>
            <person name="Cucini C."/>
            <person name="Boschi S."/>
            <person name="Funari R."/>
            <person name="Cardaioli E."/>
            <person name="Iannotti N."/>
            <person name="Marturano G."/>
            <person name="Paoli F."/>
            <person name="Bruttini M."/>
            <person name="Carapelli A."/>
            <person name="Frati F."/>
            <person name="Nardi F."/>
        </authorList>
    </citation>
    <scope>NUCLEOTIDE SEQUENCE [LARGE SCALE GENOMIC DNA]</scope>
    <source>
        <strain evidence="2">DMR45628</strain>
    </source>
</reference>
<feature type="compositionally biased region" description="Basic and acidic residues" evidence="1">
    <location>
        <begin position="72"/>
        <end position="83"/>
    </location>
</feature>
<sequence>MTQITRPNSPPAMEQEDVFLDIWITPSDIGTQGRTYECRGPTGQSREDIEHDKRTQWCNRAKRSNAQPPRLSQRDIWQEREIQGHSTETRGPSRIKQGNTEPPSVSQGDTEQGRGTQKPNTAKGGSKGCRQVIERSVTGQNEVTLSLPGCHRGIYGKRWRYRGIAQ</sequence>
<feature type="compositionally biased region" description="Polar residues" evidence="1">
    <location>
        <begin position="84"/>
        <end position="120"/>
    </location>
</feature>
<gene>
    <name evidence="2" type="ORF">QE152_g30882</name>
</gene>
<dbReference type="EMBL" id="JASPKY010000425">
    <property type="protein sequence ID" value="KAK9700989.1"/>
    <property type="molecule type" value="Genomic_DNA"/>
</dbReference>
<evidence type="ECO:0000256" key="1">
    <source>
        <dbReference type="SAM" id="MobiDB-lite"/>
    </source>
</evidence>
<proteinExistence type="predicted"/>
<protein>
    <submittedName>
        <fullName evidence="2">Uncharacterized protein</fullName>
    </submittedName>
</protein>
<organism evidence="2 3">
    <name type="scientific">Popillia japonica</name>
    <name type="common">Japanese beetle</name>
    <dbReference type="NCBI Taxonomy" id="7064"/>
    <lineage>
        <taxon>Eukaryota</taxon>
        <taxon>Metazoa</taxon>
        <taxon>Ecdysozoa</taxon>
        <taxon>Arthropoda</taxon>
        <taxon>Hexapoda</taxon>
        <taxon>Insecta</taxon>
        <taxon>Pterygota</taxon>
        <taxon>Neoptera</taxon>
        <taxon>Endopterygota</taxon>
        <taxon>Coleoptera</taxon>
        <taxon>Polyphaga</taxon>
        <taxon>Scarabaeiformia</taxon>
        <taxon>Scarabaeidae</taxon>
        <taxon>Rutelinae</taxon>
        <taxon>Popillia</taxon>
    </lineage>
</organism>